<comment type="caution">
    <text evidence="1">The sequence shown here is derived from an EMBL/GenBank/DDBJ whole genome shotgun (WGS) entry which is preliminary data.</text>
</comment>
<gene>
    <name evidence="1" type="ORF">SDC9_85670</name>
</gene>
<sequence>MPKRKLPVGTPISFVGEDDAFTVVTDLGDVGIVLRDQSGDAFLSPRSCVTAQTVYIYSAPEVDKPPTSDVSPSEG</sequence>
<organism evidence="1">
    <name type="scientific">bioreactor metagenome</name>
    <dbReference type="NCBI Taxonomy" id="1076179"/>
    <lineage>
        <taxon>unclassified sequences</taxon>
        <taxon>metagenomes</taxon>
        <taxon>ecological metagenomes</taxon>
    </lineage>
</organism>
<name>A0A644ZE58_9ZZZZ</name>
<dbReference type="AlphaFoldDB" id="A0A644ZE58"/>
<accession>A0A644ZE58</accession>
<evidence type="ECO:0000313" key="1">
    <source>
        <dbReference type="EMBL" id="MPM39039.1"/>
    </source>
</evidence>
<protein>
    <submittedName>
        <fullName evidence="1">Uncharacterized protein</fullName>
    </submittedName>
</protein>
<proteinExistence type="predicted"/>
<reference evidence="1" key="1">
    <citation type="submission" date="2019-08" db="EMBL/GenBank/DDBJ databases">
        <authorList>
            <person name="Kucharzyk K."/>
            <person name="Murdoch R.W."/>
            <person name="Higgins S."/>
            <person name="Loffler F."/>
        </authorList>
    </citation>
    <scope>NUCLEOTIDE SEQUENCE</scope>
</reference>
<dbReference type="EMBL" id="VSSQ01008503">
    <property type="protein sequence ID" value="MPM39039.1"/>
    <property type="molecule type" value="Genomic_DNA"/>
</dbReference>